<feature type="signal peptide" evidence="2">
    <location>
        <begin position="1"/>
        <end position="16"/>
    </location>
</feature>
<evidence type="ECO:0000313" key="3">
    <source>
        <dbReference type="EMBL" id="OCT73232.1"/>
    </source>
</evidence>
<feature type="compositionally biased region" description="Basic and acidic residues" evidence="1">
    <location>
        <begin position="211"/>
        <end position="228"/>
    </location>
</feature>
<dbReference type="Proteomes" id="UP000694892">
    <property type="component" value="Chromosome 7L"/>
</dbReference>
<feature type="chain" id="PRO_5037169611" description="Anterior and ectodermic-specific protein" evidence="2">
    <location>
        <begin position="17"/>
        <end position="228"/>
    </location>
</feature>
<feature type="compositionally biased region" description="Basic residues" evidence="1">
    <location>
        <begin position="164"/>
        <end position="175"/>
    </location>
</feature>
<feature type="region of interest" description="Disordered" evidence="1">
    <location>
        <begin position="134"/>
        <end position="228"/>
    </location>
</feature>
<organism evidence="3 4">
    <name type="scientific">Xenopus laevis</name>
    <name type="common">African clawed frog</name>
    <dbReference type="NCBI Taxonomy" id="8355"/>
    <lineage>
        <taxon>Eukaryota</taxon>
        <taxon>Metazoa</taxon>
        <taxon>Chordata</taxon>
        <taxon>Craniata</taxon>
        <taxon>Vertebrata</taxon>
        <taxon>Euteleostomi</taxon>
        <taxon>Amphibia</taxon>
        <taxon>Batrachia</taxon>
        <taxon>Anura</taxon>
        <taxon>Pipoidea</taxon>
        <taxon>Pipidae</taxon>
        <taxon>Xenopodinae</taxon>
        <taxon>Xenopus</taxon>
        <taxon>Xenopus</taxon>
    </lineage>
</organism>
<feature type="compositionally biased region" description="Basic and acidic residues" evidence="1">
    <location>
        <begin position="46"/>
        <end position="59"/>
    </location>
</feature>
<protein>
    <recommendedName>
        <fullName evidence="5">Anterior and ectodermic-specific protein</fullName>
    </recommendedName>
</protein>
<feature type="compositionally biased region" description="Pro residues" evidence="1">
    <location>
        <begin position="29"/>
        <end position="44"/>
    </location>
</feature>
<feature type="compositionally biased region" description="Basic and acidic residues" evidence="1">
    <location>
        <begin position="141"/>
        <end position="152"/>
    </location>
</feature>
<evidence type="ECO:0008006" key="5">
    <source>
        <dbReference type="Google" id="ProtNLM"/>
    </source>
</evidence>
<feature type="region of interest" description="Disordered" evidence="1">
    <location>
        <begin position="17"/>
        <end position="93"/>
    </location>
</feature>
<dbReference type="EMBL" id="CM004478">
    <property type="protein sequence ID" value="OCT73232.1"/>
    <property type="molecule type" value="Genomic_DNA"/>
</dbReference>
<keyword evidence="2" id="KW-0732">Signal</keyword>
<name>A0A974HCU8_XENLA</name>
<reference evidence="4" key="1">
    <citation type="journal article" date="2016" name="Nature">
        <title>Genome evolution in the allotetraploid frog Xenopus laevis.</title>
        <authorList>
            <person name="Session A.M."/>
            <person name="Uno Y."/>
            <person name="Kwon T."/>
            <person name="Chapman J.A."/>
            <person name="Toyoda A."/>
            <person name="Takahashi S."/>
            <person name="Fukui A."/>
            <person name="Hikosaka A."/>
            <person name="Suzuki A."/>
            <person name="Kondo M."/>
            <person name="van Heeringen S.J."/>
            <person name="Quigley I."/>
            <person name="Heinz S."/>
            <person name="Ogino H."/>
            <person name="Ochi H."/>
            <person name="Hellsten U."/>
            <person name="Lyons J.B."/>
            <person name="Simakov O."/>
            <person name="Putnam N."/>
            <person name="Stites J."/>
            <person name="Kuroki Y."/>
            <person name="Tanaka T."/>
            <person name="Michiue T."/>
            <person name="Watanabe M."/>
            <person name="Bogdanovic O."/>
            <person name="Lister R."/>
            <person name="Georgiou G."/>
            <person name="Paranjpe S.S."/>
            <person name="van Kruijsbergen I."/>
            <person name="Shu S."/>
            <person name="Carlson J."/>
            <person name="Kinoshita T."/>
            <person name="Ohta Y."/>
            <person name="Mawaribuchi S."/>
            <person name="Jenkins J."/>
            <person name="Grimwood J."/>
            <person name="Schmutz J."/>
            <person name="Mitros T."/>
            <person name="Mozaffari S.V."/>
            <person name="Suzuki Y."/>
            <person name="Haramoto Y."/>
            <person name="Yamamoto T.S."/>
            <person name="Takagi C."/>
            <person name="Heald R."/>
            <person name="Miller K."/>
            <person name="Haudenschild C."/>
            <person name="Kitzman J."/>
            <person name="Nakayama T."/>
            <person name="Izutsu Y."/>
            <person name="Robert J."/>
            <person name="Fortriede J."/>
            <person name="Burns K."/>
            <person name="Lotay V."/>
            <person name="Karimi K."/>
            <person name="Yasuoka Y."/>
            <person name="Dichmann D.S."/>
            <person name="Flajnik M.F."/>
            <person name="Houston D.W."/>
            <person name="Shendure J."/>
            <person name="DuPasquier L."/>
            <person name="Vize P.D."/>
            <person name="Zorn A.M."/>
            <person name="Ito M."/>
            <person name="Marcotte E.M."/>
            <person name="Wallingford J.B."/>
            <person name="Ito Y."/>
            <person name="Asashima M."/>
            <person name="Ueno N."/>
            <person name="Matsuda Y."/>
            <person name="Veenstra G.J."/>
            <person name="Fujiyama A."/>
            <person name="Harland R.M."/>
            <person name="Taira M."/>
            <person name="Rokhsar D.S."/>
        </authorList>
    </citation>
    <scope>NUCLEOTIDE SEQUENCE [LARGE SCALE GENOMIC DNA]</scope>
    <source>
        <strain evidence="4">J</strain>
    </source>
</reference>
<gene>
    <name evidence="3" type="ORF">XELAEV_18036212mg</name>
</gene>
<sequence>MFFYVLLLALMAQGWSLPQGKTGEDSPVFRPPSPPMGPSLPPPVSHDLHRPSGHPEEFRTGASLPPKETPNEPRHGRPKRDLHHGKVVPTGVPHHSRLVVSTTATHFFGWVHVLQWPPSTGNISEEREVLHYTDHSSNTHKSHEENRPEGFRTGRPLLPIKPEHGRHRRDLHHGKAVPTGVPHHTEKFHNGSNGKSHPPRPGHSTFAHNDNSSEEKRPKHGREQGKKH</sequence>
<evidence type="ECO:0000256" key="1">
    <source>
        <dbReference type="SAM" id="MobiDB-lite"/>
    </source>
</evidence>
<dbReference type="AlphaFoldDB" id="A0A974HCU8"/>
<feature type="compositionally biased region" description="Basic residues" evidence="1">
    <location>
        <begin position="76"/>
        <end position="86"/>
    </location>
</feature>
<evidence type="ECO:0000313" key="4">
    <source>
        <dbReference type="Proteomes" id="UP000694892"/>
    </source>
</evidence>
<proteinExistence type="predicted"/>
<evidence type="ECO:0000256" key="2">
    <source>
        <dbReference type="SAM" id="SignalP"/>
    </source>
</evidence>
<accession>A0A974HCU8</accession>